<name>A0A1H9H8D8_9LACT</name>
<evidence type="ECO:0000313" key="4">
    <source>
        <dbReference type="Proteomes" id="UP000198833"/>
    </source>
</evidence>
<dbReference type="Pfam" id="PF13556">
    <property type="entry name" value="HTH_30"/>
    <property type="match status" value="1"/>
</dbReference>
<evidence type="ECO:0000313" key="3">
    <source>
        <dbReference type="EMBL" id="SEQ58595.1"/>
    </source>
</evidence>
<sequence length="725" mass="84739">MSGGDALEENVFIHEMEEHLRGLSRQLMRLDTTDAILKHLSKLIMDTMNADVVFIMNKNENRLELHSSIGMKNPPLKIVPINTTTISPQILNHSTRGDNEVYQDTLFELYIEKFGIQDWFSIPIRDEDSLYGLCFVGYYEPTKLYGQLKEAFDELGNYVAMSINLIRKGEQRAERLLTFQADNLQGTDLDRLVEEVVYHIGKETHCKKVGIYLFNQDKSNLVLQRPTYQGVSLKAKIVTTASNFIKDVLPRVEEVGYFRITIPIHLDMEMIGVIFAQKDYDDFFNHDDYDLLTMYSNYFATIYENHQLIHNEQQRQMDLEMLLRIQQKLIKGTVDTNDIRSTNQMVGRLINGMVLLFDQYMNLVDDYIPKGRHLSKDKIRQAGQEIRDQVNLNRKAFTMTVNDRHVFQVNAIDDGIDHYGFLAIEKAVFYQNDLDKVAWNMLNNIYSVQFIKKQIEWSSKEEVKESFIQKLLSTNIESMTPILEFAAMHQWDISKPHYVVVIATSSAVNDFENLMTLRSQYITLQKALANHYRSIVSSRIDNKLVCFVPQNLVKGDFWQDFQDYINQHMDQAVYIGIGGLTDQSDSYYRHYQRALQTIMVLDQSSDFEQKNMAHFDDLGSYTLLKELENLPIARMFVNTYLRNIYLQSQNQTINYYETLKSYVFNGGQIQETANELFLHRSTLTYRLDKVRELVHTDIDNSKERFNYILAYKLVDLMGYEVFEQN</sequence>
<dbReference type="Proteomes" id="UP000198833">
    <property type="component" value="Unassembled WGS sequence"/>
</dbReference>
<evidence type="ECO:0000259" key="2">
    <source>
        <dbReference type="SMART" id="SM00065"/>
    </source>
</evidence>
<keyword evidence="4" id="KW-1185">Reference proteome</keyword>
<dbReference type="InterPro" id="IPR025736">
    <property type="entry name" value="PucR_C-HTH_dom"/>
</dbReference>
<dbReference type="SMART" id="SM00065">
    <property type="entry name" value="GAF"/>
    <property type="match status" value="1"/>
</dbReference>
<dbReference type="Gene3D" id="3.30.450.40">
    <property type="match status" value="2"/>
</dbReference>
<proteinExistence type="inferred from homology"/>
<accession>A0A1H9H8D8</accession>
<gene>
    <name evidence="3" type="ORF">SAMN04488558_1272</name>
</gene>
<protein>
    <submittedName>
        <fullName evidence="3">PucR C-terminal helix-turn-helix domain-containing protein</fullName>
    </submittedName>
</protein>
<reference evidence="3 4" key="1">
    <citation type="submission" date="2016-10" db="EMBL/GenBank/DDBJ databases">
        <authorList>
            <person name="de Groot N.N."/>
        </authorList>
    </citation>
    <scope>NUCLEOTIDE SEQUENCE [LARGE SCALE GENOMIC DNA]</scope>
    <source>
        <strain evidence="3 4">DSM 15695</strain>
    </source>
</reference>
<dbReference type="InterPro" id="IPR042070">
    <property type="entry name" value="PucR_C-HTH_sf"/>
</dbReference>
<dbReference type="InterPro" id="IPR051448">
    <property type="entry name" value="CdaR-like_regulators"/>
</dbReference>
<dbReference type="AlphaFoldDB" id="A0A1H9H8D8"/>
<dbReference type="InterPro" id="IPR003018">
    <property type="entry name" value="GAF"/>
</dbReference>
<dbReference type="SUPFAM" id="SSF55781">
    <property type="entry name" value="GAF domain-like"/>
    <property type="match status" value="2"/>
</dbReference>
<feature type="domain" description="GAF" evidence="2">
    <location>
        <begin position="188"/>
        <end position="313"/>
    </location>
</feature>
<dbReference type="PANTHER" id="PTHR33744">
    <property type="entry name" value="CARBOHYDRATE DIACID REGULATOR"/>
    <property type="match status" value="1"/>
</dbReference>
<dbReference type="STRING" id="89093.SAMN04488558_1272"/>
<dbReference type="PANTHER" id="PTHR33744:SF7">
    <property type="entry name" value="PUCR FAMILY TRANSCRIPTIONAL REGULATOR"/>
    <property type="match status" value="1"/>
</dbReference>
<dbReference type="Pfam" id="PF17853">
    <property type="entry name" value="GGDEF_2"/>
    <property type="match status" value="1"/>
</dbReference>
<dbReference type="RefSeq" id="WP_092572768.1">
    <property type="nucleotide sequence ID" value="NZ_CP149446.1"/>
</dbReference>
<dbReference type="InterPro" id="IPR041522">
    <property type="entry name" value="CdaR_GGDEF"/>
</dbReference>
<organism evidence="3 4">
    <name type="scientific">Ignavigranum ruoffiae</name>
    <dbReference type="NCBI Taxonomy" id="89093"/>
    <lineage>
        <taxon>Bacteria</taxon>
        <taxon>Bacillati</taxon>
        <taxon>Bacillota</taxon>
        <taxon>Bacilli</taxon>
        <taxon>Lactobacillales</taxon>
        <taxon>Aerococcaceae</taxon>
        <taxon>Ignavigranum</taxon>
    </lineage>
</organism>
<evidence type="ECO:0000256" key="1">
    <source>
        <dbReference type="ARBA" id="ARBA00006754"/>
    </source>
</evidence>
<dbReference type="EMBL" id="FOEN01000027">
    <property type="protein sequence ID" value="SEQ58595.1"/>
    <property type="molecule type" value="Genomic_DNA"/>
</dbReference>
<dbReference type="Gene3D" id="1.10.10.2840">
    <property type="entry name" value="PucR C-terminal helix-turn-helix domain"/>
    <property type="match status" value="1"/>
</dbReference>
<comment type="similarity">
    <text evidence="1">Belongs to the CdaR family.</text>
</comment>
<dbReference type="InterPro" id="IPR029016">
    <property type="entry name" value="GAF-like_dom_sf"/>
</dbReference>